<evidence type="ECO:0000256" key="10">
    <source>
        <dbReference type="ARBA" id="ARBA00022792"/>
    </source>
</evidence>
<feature type="binding site" description="axial binding residue" evidence="19">
    <location>
        <position position="84"/>
    </location>
    <ligand>
        <name>heme b</name>
        <dbReference type="ChEBI" id="CHEBI:60344"/>
        <label>b562</label>
    </ligand>
    <ligandPart>
        <name>Fe</name>
        <dbReference type="ChEBI" id="CHEBI:18248"/>
    </ligandPart>
</feature>
<dbReference type="PROSITE" id="PS51002">
    <property type="entry name" value="CYTB_NTER"/>
    <property type="match status" value="1"/>
</dbReference>
<dbReference type="PANTHER" id="PTHR19271">
    <property type="entry name" value="CYTOCHROME B"/>
    <property type="match status" value="1"/>
</dbReference>
<dbReference type="SUPFAM" id="SSF81342">
    <property type="entry name" value="Transmembrane di-heme cytochromes"/>
    <property type="match status" value="1"/>
</dbReference>
<keyword evidence="10" id="KW-0999">Mitochondrion inner membrane</keyword>
<keyword evidence="5 20" id="KW-0813">Transport</keyword>
<keyword evidence="16 20" id="KW-0472">Membrane</keyword>
<feature type="transmembrane region" description="Helical" evidence="20">
    <location>
        <begin position="78"/>
        <end position="99"/>
    </location>
</feature>
<feature type="transmembrane region" description="Helical" evidence="20">
    <location>
        <begin position="347"/>
        <end position="365"/>
    </location>
</feature>
<evidence type="ECO:0000256" key="16">
    <source>
        <dbReference type="ARBA" id="ARBA00023136"/>
    </source>
</evidence>
<dbReference type="CDD" id="cd00284">
    <property type="entry name" value="Cytochrome_b_N"/>
    <property type="match status" value="1"/>
</dbReference>
<evidence type="ECO:0000256" key="20">
    <source>
        <dbReference type="RuleBase" id="RU362117"/>
    </source>
</evidence>
<dbReference type="GO" id="GO:0016491">
    <property type="term" value="F:oxidoreductase activity"/>
    <property type="evidence" value="ECO:0007669"/>
    <property type="project" value="UniProtKB-UniRule"/>
</dbReference>
<gene>
    <name evidence="23" type="primary">Cytb</name>
</gene>
<proteinExistence type="inferred from homology"/>
<feature type="binding site" description="axial binding residue" evidence="19">
    <location>
        <position position="98"/>
    </location>
    <ligand>
        <name>heme b</name>
        <dbReference type="ChEBI" id="CHEBI:60344"/>
        <label>b566</label>
    </ligand>
    <ligandPart>
        <name>Fe</name>
        <dbReference type="ChEBI" id="CHEBI:18248"/>
    </ligandPart>
</feature>
<sequence length="378" mass="43553">MKKPIRKNHPLIKIMNSSLIDLPSPSSISIWWNFGSLLGMCLIIQILTGIFLAMHYTADINIAFNSVIHICRDVNNGWLLRNMHANGASMFFICLYLHIGRGMYYGSYKLFLTWSIGVVMLFVIMATAFLGYVLPWGQMSFWGATVITNLMSAIPYIGDEIVKWLWGGFSIENATLTRFFTLHFLMPFILAALTLIHLLFLHQTGSNNPTGINSNYDKMPFHPYFSIKDIMGMIIIMYMFLMINLLEPRMLGDPENFIPANPLVTPIHIQPEWYFLFAYAILRSIPNKLGGVIAMVMSILMLMIIPFTNKSKFQSYMFYPMNQLLFWSFLTLIILLTWIGASPAEEPYITVGQIITMLYFMYFIINPITLKIWDKLME</sequence>
<keyword evidence="15 20" id="KW-0496">Mitochondrion</keyword>
<dbReference type="PANTHER" id="PTHR19271:SF16">
    <property type="entry name" value="CYTOCHROME B"/>
    <property type="match status" value="1"/>
</dbReference>
<feature type="transmembrane region" description="Helical" evidence="20">
    <location>
        <begin position="319"/>
        <end position="341"/>
    </location>
</feature>
<reference evidence="23" key="1">
    <citation type="journal article" date="2015" name="Cladistics">
        <title>Phylogenetic divergences of the true bugs (Insecta: Hemiptera: Heteroptera), with emphasis on the aquatic lineages: the last piece of the aquatic insect jigsaw originated in the Late Permian/Early Triassic.</title>
        <authorList>
            <person name="Wang Y.-H."/>
            <person name="Cui Y."/>
            <person name="Redei D."/>
            <person name="Banar P."/>
            <person name="Xie Q."/>
            <person name="Stys P."/>
            <person name="Damgaard J."/>
            <person name="Chen P.-P."/>
            <person name="Yi W.-B."/>
            <person name="Wang Y."/>
            <person name="Dang K."/>
            <person name="Li C.-R."/>
            <person name="Bu W.-J."/>
        </authorList>
    </citation>
    <scope>NUCLEOTIDE SEQUENCE</scope>
</reference>
<evidence type="ECO:0000256" key="12">
    <source>
        <dbReference type="ARBA" id="ARBA00022989"/>
    </source>
</evidence>
<evidence type="ECO:0000256" key="9">
    <source>
        <dbReference type="ARBA" id="ARBA00022723"/>
    </source>
</evidence>
<keyword evidence="9 19" id="KW-0479">Metal-binding</keyword>
<name>A0A0X8ZXH6_9HEMI</name>
<comment type="subcellular location">
    <subcellularLocation>
        <location evidence="2">Mitochondrion inner membrane</location>
        <topology evidence="2">Multi-pass membrane protein</topology>
    </subcellularLocation>
</comment>
<dbReference type="PIRSF" id="PIRSF038885">
    <property type="entry name" value="COB"/>
    <property type="match status" value="1"/>
</dbReference>
<feature type="transmembrane region" description="Helical" evidence="20">
    <location>
        <begin position="263"/>
        <end position="282"/>
    </location>
</feature>
<organism evidence="23">
    <name type="scientific">Entomovelia sp. YC-2015</name>
    <dbReference type="NCBI Taxonomy" id="1661400"/>
    <lineage>
        <taxon>Eukaryota</taxon>
        <taxon>Metazoa</taxon>
        <taxon>Ecdysozoa</taxon>
        <taxon>Arthropoda</taxon>
        <taxon>Hexapoda</taxon>
        <taxon>Insecta</taxon>
        <taxon>Pterygota</taxon>
        <taxon>Neoptera</taxon>
        <taxon>Paraneoptera</taxon>
        <taxon>Hemiptera</taxon>
        <taxon>Heteroptera</taxon>
        <taxon>Gerromorpha</taxon>
        <taxon>Gerroidea</taxon>
        <taxon>Veliidae</taxon>
        <taxon>Haloveliinae</taxon>
        <taxon>Entomovelia</taxon>
    </lineage>
</organism>
<feature type="transmembrane region" description="Helical" evidence="20">
    <location>
        <begin position="288"/>
        <end position="307"/>
    </location>
</feature>
<dbReference type="GO" id="GO:0006122">
    <property type="term" value="P:mitochondrial electron transport, ubiquinol to cytochrome c"/>
    <property type="evidence" value="ECO:0007669"/>
    <property type="project" value="TreeGrafter"/>
</dbReference>
<keyword evidence="11 20" id="KW-0249">Electron transport</keyword>
<feature type="binding site" description="axial binding residue" evidence="19">
    <location>
        <position position="183"/>
    </location>
    <ligand>
        <name>heme b</name>
        <dbReference type="ChEBI" id="CHEBI:60344"/>
        <label>b562</label>
    </ligand>
    <ligandPart>
        <name>Fe</name>
        <dbReference type="ChEBI" id="CHEBI:18248"/>
    </ligandPart>
</feature>
<dbReference type="InterPro" id="IPR048260">
    <property type="entry name" value="Cytochrome_b_C_euk/bac"/>
</dbReference>
<dbReference type="GO" id="GO:0005743">
    <property type="term" value="C:mitochondrial inner membrane"/>
    <property type="evidence" value="ECO:0007669"/>
    <property type="project" value="UniProtKB-SubCell"/>
</dbReference>
<keyword evidence="7 20" id="KW-0679">Respiratory chain</keyword>
<dbReference type="Pfam" id="PF00033">
    <property type="entry name" value="Cytochrome_B"/>
    <property type="match status" value="1"/>
</dbReference>
<keyword evidence="13 19" id="KW-0408">Iron</keyword>
<dbReference type="InterPro" id="IPR005798">
    <property type="entry name" value="Cyt_b/b6_C"/>
</dbReference>
<keyword evidence="8 20" id="KW-0812">Transmembrane</keyword>
<evidence type="ECO:0000256" key="14">
    <source>
        <dbReference type="ARBA" id="ARBA00023075"/>
    </source>
</evidence>
<evidence type="ECO:0000256" key="13">
    <source>
        <dbReference type="ARBA" id="ARBA00023004"/>
    </source>
</evidence>
<comment type="cofactor">
    <cofactor evidence="19">
        <name>heme</name>
        <dbReference type="ChEBI" id="CHEBI:30413"/>
    </cofactor>
    <text evidence="19">Binds 2 heme groups non-covalently.</text>
</comment>
<evidence type="ECO:0000256" key="4">
    <source>
        <dbReference type="ARBA" id="ARBA00013531"/>
    </source>
</evidence>
<dbReference type="InterPro" id="IPR027387">
    <property type="entry name" value="Cytb/b6-like_sf"/>
</dbReference>
<dbReference type="AlphaFoldDB" id="A0A0X8ZXH6"/>
<feature type="transmembrane region" description="Helical" evidence="20">
    <location>
        <begin position="37"/>
        <end position="58"/>
    </location>
</feature>
<dbReference type="PROSITE" id="PS51003">
    <property type="entry name" value="CYTB_CTER"/>
    <property type="match status" value="1"/>
</dbReference>
<geneLocation type="mitochondrion" evidence="23"/>
<feature type="transmembrane region" description="Helical" evidence="20">
    <location>
        <begin position="179"/>
        <end position="201"/>
    </location>
</feature>
<evidence type="ECO:0000256" key="19">
    <source>
        <dbReference type="PIRSR" id="PIRSR038885-2"/>
    </source>
</evidence>
<evidence type="ECO:0000256" key="17">
    <source>
        <dbReference type="ARBA" id="ARBA00061233"/>
    </source>
</evidence>
<keyword evidence="14" id="KW-0830">Ubiquinone</keyword>
<dbReference type="InterPro" id="IPR048259">
    <property type="entry name" value="Cytochrome_b_N_euk/bac"/>
</dbReference>
<evidence type="ECO:0000256" key="2">
    <source>
        <dbReference type="ARBA" id="ARBA00004448"/>
    </source>
</evidence>
<protein>
    <recommendedName>
        <fullName evidence="4 20">Cytochrome b</fullName>
    </recommendedName>
</protein>
<keyword evidence="6 19" id="KW-0349">Heme</keyword>
<feature type="transmembrane region" description="Helical" evidence="20">
    <location>
        <begin position="139"/>
        <end position="158"/>
    </location>
</feature>
<dbReference type="GO" id="GO:0045275">
    <property type="term" value="C:respiratory chain complex III"/>
    <property type="evidence" value="ECO:0007669"/>
    <property type="project" value="InterPro"/>
</dbReference>
<evidence type="ECO:0000256" key="7">
    <source>
        <dbReference type="ARBA" id="ARBA00022660"/>
    </source>
</evidence>
<dbReference type="FunFam" id="1.20.810.10:FF:000002">
    <property type="entry name" value="Cytochrome b"/>
    <property type="match status" value="1"/>
</dbReference>
<dbReference type="InterPro" id="IPR030689">
    <property type="entry name" value="Cytochrome_b"/>
</dbReference>
<feature type="transmembrane region" description="Helical" evidence="20">
    <location>
        <begin position="221"/>
        <end position="243"/>
    </location>
</feature>
<dbReference type="Pfam" id="PF00032">
    <property type="entry name" value="Cytochrom_B_C"/>
    <property type="match status" value="1"/>
</dbReference>
<comment type="function">
    <text evidence="1 20">Component of the ubiquinol-cytochrome c reductase complex (complex III or cytochrome b-c1 complex) that is part of the mitochondrial respiratory chain. The b-c1 complex mediates electron transfer from ubiquinol to cytochrome c. Contributes to the generation of a proton gradient across the mitochondrial membrane that is then used for ATP synthesis.</text>
</comment>
<evidence type="ECO:0000256" key="18">
    <source>
        <dbReference type="PIRSR" id="PIRSR038885-1"/>
    </source>
</evidence>
<comment type="subunit">
    <text evidence="3">The main subunits of complex b-c1 are: cytochrome b, cytochrome c1 and the Rieske protein.</text>
</comment>
<feature type="binding site" description="axial binding residue" evidence="19">
    <location>
        <position position="197"/>
    </location>
    <ligand>
        <name>heme b</name>
        <dbReference type="ChEBI" id="CHEBI:60344"/>
        <label>b566</label>
    </ligand>
    <ligandPart>
        <name>Fe</name>
        <dbReference type="ChEBI" id="CHEBI:18248"/>
    </ligandPart>
</feature>
<evidence type="ECO:0000256" key="5">
    <source>
        <dbReference type="ARBA" id="ARBA00022448"/>
    </source>
</evidence>
<dbReference type="Gene3D" id="1.20.810.10">
    <property type="entry name" value="Cytochrome Bc1 Complex, Chain C"/>
    <property type="match status" value="1"/>
</dbReference>
<evidence type="ECO:0000256" key="6">
    <source>
        <dbReference type="ARBA" id="ARBA00022617"/>
    </source>
</evidence>
<evidence type="ECO:0000256" key="3">
    <source>
        <dbReference type="ARBA" id="ARBA00011649"/>
    </source>
</evidence>
<dbReference type="GO" id="GO:0046872">
    <property type="term" value="F:metal ion binding"/>
    <property type="evidence" value="ECO:0007669"/>
    <property type="project" value="UniProtKB-UniRule"/>
</dbReference>
<dbReference type="SUPFAM" id="SSF81648">
    <property type="entry name" value="a domain/subunit of cytochrome bc1 complex (Ubiquinol-cytochrome c reductase)"/>
    <property type="match status" value="1"/>
</dbReference>
<comment type="similarity">
    <text evidence="17 20">Belongs to the cytochrome b family.</text>
</comment>
<evidence type="ECO:0000256" key="11">
    <source>
        <dbReference type="ARBA" id="ARBA00022982"/>
    </source>
</evidence>
<comment type="cofactor">
    <cofactor evidence="20">
        <name>heme b</name>
        <dbReference type="ChEBI" id="CHEBI:60344"/>
    </cofactor>
    <text evidence="20">Binds 2 heme groups non-covalently.</text>
</comment>
<evidence type="ECO:0000259" key="22">
    <source>
        <dbReference type="PROSITE" id="PS51003"/>
    </source>
</evidence>
<accession>A0A0X8ZXH6</accession>
<feature type="binding site" evidence="18">
    <location>
        <position position="202"/>
    </location>
    <ligand>
        <name>a ubiquinone</name>
        <dbReference type="ChEBI" id="CHEBI:16389"/>
    </ligand>
</feature>
<feature type="domain" description="Cytochrome b/b6 N-terminal region profile" evidence="21">
    <location>
        <begin position="1"/>
        <end position="210"/>
    </location>
</feature>
<dbReference type="CDD" id="cd00290">
    <property type="entry name" value="cytochrome_b_C"/>
    <property type="match status" value="1"/>
</dbReference>
<evidence type="ECO:0000256" key="15">
    <source>
        <dbReference type="ARBA" id="ARBA00023128"/>
    </source>
</evidence>
<evidence type="ECO:0000259" key="21">
    <source>
        <dbReference type="PROSITE" id="PS51002"/>
    </source>
</evidence>
<feature type="domain" description="Cytochrome b/b6 C-terminal region profile" evidence="22">
    <location>
        <begin position="211"/>
        <end position="378"/>
    </location>
</feature>
<dbReference type="EMBL" id="KP400582">
    <property type="protein sequence ID" value="AKN01349.1"/>
    <property type="molecule type" value="Genomic_DNA"/>
</dbReference>
<feature type="transmembrane region" description="Helical" evidence="20">
    <location>
        <begin position="111"/>
        <end position="133"/>
    </location>
</feature>
<evidence type="ECO:0000256" key="8">
    <source>
        <dbReference type="ARBA" id="ARBA00022692"/>
    </source>
</evidence>
<evidence type="ECO:0000256" key="1">
    <source>
        <dbReference type="ARBA" id="ARBA00002566"/>
    </source>
</evidence>
<keyword evidence="12 20" id="KW-1133">Transmembrane helix</keyword>
<dbReference type="InterPro" id="IPR036150">
    <property type="entry name" value="Cyt_b/b6_C_sf"/>
</dbReference>
<dbReference type="GO" id="GO:0008121">
    <property type="term" value="F:quinol-cytochrome-c reductase activity"/>
    <property type="evidence" value="ECO:0007669"/>
    <property type="project" value="InterPro"/>
</dbReference>
<dbReference type="InterPro" id="IPR005797">
    <property type="entry name" value="Cyt_b/b6_N"/>
</dbReference>
<evidence type="ECO:0000313" key="23">
    <source>
        <dbReference type="EMBL" id="AKN01349.1"/>
    </source>
</evidence>
<dbReference type="InterPro" id="IPR016174">
    <property type="entry name" value="Di-haem_cyt_TM"/>
</dbReference>